<dbReference type="InterPro" id="IPR007331">
    <property type="entry name" value="Htaa"/>
</dbReference>
<feature type="chain" id="PRO_5045386169" evidence="2">
    <location>
        <begin position="36"/>
        <end position="429"/>
    </location>
</feature>
<evidence type="ECO:0000256" key="1">
    <source>
        <dbReference type="SAM" id="MobiDB-lite"/>
    </source>
</evidence>
<dbReference type="InterPro" id="IPR013783">
    <property type="entry name" value="Ig-like_fold"/>
</dbReference>
<reference evidence="4 5" key="1">
    <citation type="submission" date="2022-07" db="EMBL/GenBank/DDBJ databases">
        <title>Novel species in genus Aeromicrobium.</title>
        <authorList>
            <person name="Ye L."/>
        </authorList>
    </citation>
    <scope>NUCLEOTIDE SEQUENCE [LARGE SCALE GENOMIC DNA]</scope>
    <source>
        <strain evidence="5">zg-Y50</strain>
    </source>
</reference>
<evidence type="ECO:0000259" key="3">
    <source>
        <dbReference type="Pfam" id="PF04213"/>
    </source>
</evidence>
<feature type="domain" description="Htaa" evidence="3">
    <location>
        <begin position="42"/>
        <end position="176"/>
    </location>
</feature>
<sequence length="429" mass="43691">MTPSTLTRGRRLLAATTATALAAGVLALAPTTAHAAAPAGGSTLQWKISDQFTNHFADRTLGGGATETADGTVSFVSGATSHDASTGITEVDYKGSVTGAFVMTGTRYYEVTVANPTVEVSANGAGQITAEVSSEQFQAQGPSSPPGSTPPKRVTVTEFSAGASTWSTVGGLKTLTSTPNWAGVLPAGSPEATALGITAADRPVDGKSFHPDFLEALYPGTRAHFYFTSGSDAKAPARFTASIPAAHSASAANVSTRYGKGGAISVTAPIAGRVSVAGLGSQNAAAGQTVRFALPRNLTAGTKRYTVTFAPNAVNLSASARTVTVKIAKVAASKAKVKVSKKPTSKKKGKAVVSVKGVSGGAAPTGKVRVKLTKGKKSKYVTVNLVKGKRTATLPKLAKGKWTVRAAYLGNANYTKRGYVKVGTVKVTK</sequence>
<dbReference type="PROSITE" id="PS51318">
    <property type="entry name" value="TAT"/>
    <property type="match status" value="1"/>
</dbReference>
<evidence type="ECO:0000313" key="4">
    <source>
        <dbReference type="EMBL" id="UUI68032.1"/>
    </source>
</evidence>
<dbReference type="Proteomes" id="UP001315860">
    <property type="component" value="Chromosome"/>
</dbReference>
<keyword evidence="5" id="KW-1185">Reference proteome</keyword>
<proteinExistence type="predicted"/>
<feature type="signal peptide" evidence="2">
    <location>
        <begin position="1"/>
        <end position="35"/>
    </location>
</feature>
<accession>A0ABY5KFX8</accession>
<dbReference type="Pfam" id="PF04213">
    <property type="entry name" value="HtaA"/>
    <property type="match status" value="1"/>
</dbReference>
<keyword evidence="2" id="KW-0732">Signal</keyword>
<organism evidence="4 5">
    <name type="scientific">Aeromicrobium duanguangcaii</name>
    <dbReference type="NCBI Taxonomy" id="2968086"/>
    <lineage>
        <taxon>Bacteria</taxon>
        <taxon>Bacillati</taxon>
        <taxon>Actinomycetota</taxon>
        <taxon>Actinomycetes</taxon>
        <taxon>Propionibacteriales</taxon>
        <taxon>Nocardioidaceae</taxon>
        <taxon>Aeromicrobium</taxon>
    </lineage>
</organism>
<dbReference type="RefSeq" id="WP_232419467.1">
    <property type="nucleotide sequence ID" value="NZ_CP101990.1"/>
</dbReference>
<gene>
    <name evidence="4" type="ORF">NP095_12585</name>
</gene>
<dbReference type="InterPro" id="IPR006311">
    <property type="entry name" value="TAT_signal"/>
</dbReference>
<name>A0ABY5KFX8_9ACTN</name>
<feature type="region of interest" description="Disordered" evidence="1">
    <location>
        <begin position="133"/>
        <end position="153"/>
    </location>
</feature>
<protein>
    <submittedName>
        <fullName evidence="4">HtaA domain-containing protein</fullName>
    </submittedName>
</protein>
<evidence type="ECO:0000313" key="5">
    <source>
        <dbReference type="Proteomes" id="UP001315860"/>
    </source>
</evidence>
<dbReference type="Gene3D" id="2.60.40.10">
    <property type="entry name" value="Immunoglobulins"/>
    <property type="match status" value="1"/>
</dbReference>
<evidence type="ECO:0000256" key="2">
    <source>
        <dbReference type="SAM" id="SignalP"/>
    </source>
</evidence>
<dbReference type="EMBL" id="CP101990">
    <property type="protein sequence ID" value="UUI68032.1"/>
    <property type="molecule type" value="Genomic_DNA"/>
</dbReference>